<keyword evidence="1" id="KW-0378">Hydrolase</keyword>
<dbReference type="CDD" id="cd00130">
    <property type="entry name" value="PAS"/>
    <property type="match status" value="1"/>
</dbReference>
<organism evidence="4 5">
    <name type="scientific">Streptomyces indiaensis</name>
    <dbReference type="NCBI Taxonomy" id="284033"/>
    <lineage>
        <taxon>Bacteria</taxon>
        <taxon>Bacillati</taxon>
        <taxon>Actinomycetota</taxon>
        <taxon>Actinomycetes</taxon>
        <taxon>Kitasatosporales</taxon>
        <taxon>Streptomycetaceae</taxon>
        <taxon>Streptomyces</taxon>
    </lineage>
</organism>
<dbReference type="Gene3D" id="3.30.450.40">
    <property type="match status" value="1"/>
</dbReference>
<dbReference type="PANTHER" id="PTHR43156:SF2">
    <property type="entry name" value="STAGE II SPORULATION PROTEIN E"/>
    <property type="match status" value="1"/>
</dbReference>
<dbReference type="SMART" id="SM00331">
    <property type="entry name" value="PP2C_SIG"/>
    <property type="match status" value="1"/>
</dbReference>
<dbReference type="PANTHER" id="PTHR43156">
    <property type="entry name" value="STAGE II SPORULATION PROTEIN E-RELATED"/>
    <property type="match status" value="1"/>
</dbReference>
<dbReference type="Pfam" id="PF08448">
    <property type="entry name" value="PAS_4"/>
    <property type="match status" value="1"/>
</dbReference>
<dbReference type="SMART" id="SM00091">
    <property type="entry name" value="PAS"/>
    <property type="match status" value="1"/>
</dbReference>
<evidence type="ECO:0000259" key="3">
    <source>
        <dbReference type="PROSITE" id="PS50112"/>
    </source>
</evidence>
<dbReference type="Gene3D" id="3.60.40.10">
    <property type="entry name" value="PPM-type phosphatase domain"/>
    <property type="match status" value="1"/>
</dbReference>
<accession>A0ABN3EML4</accession>
<dbReference type="SUPFAM" id="SSF55785">
    <property type="entry name" value="PYP-like sensor domain (PAS domain)"/>
    <property type="match status" value="1"/>
</dbReference>
<feature type="compositionally biased region" description="Basic and acidic residues" evidence="2">
    <location>
        <begin position="23"/>
        <end position="33"/>
    </location>
</feature>
<dbReference type="Gene3D" id="3.30.450.20">
    <property type="entry name" value="PAS domain"/>
    <property type="match status" value="1"/>
</dbReference>
<evidence type="ECO:0000256" key="2">
    <source>
        <dbReference type="SAM" id="MobiDB-lite"/>
    </source>
</evidence>
<name>A0ABN3EML4_9ACTN</name>
<dbReference type="SMART" id="SM00065">
    <property type="entry name" value="GAF"/>
    <property type="match status" value="1"/>
</dbReference>
<evidence type="ECO:0000313" key="5">
    <source>
        <dbReference type="Proteomes" id="UP001501474"/>
    </source>
</evidence>
<feature type="domain" description="PAS" evidence="3">
    <location>
        <begin position="62"/>
        <end position="106"/>
    </location>
</feature>
<dbReference type="SUPFAM" id="SSF55781">
    <property type="entry name" value="GAF domain-like"/>
    <property type="match status" value="1"/>
</dbReference>
<dbReference type="InterPro" id="IPR035965">
    <property type="entry name" value="PAS-like_dom_sf"/>
</dbReference>
<dbReference type="InterPro" id="IPR003018">
    <property type="entry name" value="GAF"/>
</dbReference>
<dbReference type="InterPro" id="IPR000014">
    <property type="entry name" value="PAS"/>
</dbReference>
<dbReference type="InterPro" id="IPR013656">
    <property type="entry name" value="PAS_4"/>
</dbReference>
<dbReference type="EMBL" id="BAAART010000235">
    <property type="protein sequence ID" value="GAA2262935.1"/>
    <property type="molecule type" value="Genomic_DNA"/>
</dbReference>
<reference evidence="4 5" key="1">
    <citation type="journal article" date="2019" name="Int. J. Syst. Evol. Microbiol.">
        <title>The Global Catalogue of Microorganisms (GCM) 10K type strain sequencing project: providing services to taxonomists for standard genome sequencing and annotation.</title>
        <authorList>
            <consortium name="The Broad Institute Genomics Platform"/>
            <consortium name="The Broad Institute Genome Sequencing Center for Infectious Disease"/>
            <person name="Wu L."/>
            <person name="Ma J."/>
        </authorList>
    </citation>
    <scope>NUCLEOTIDE SEQUENCE [LARGE SCALE GENOMIC DNA]</scope>
    <source>
        <strain evidence="4 5">JCM 3053</strain>
    </source>
</reference>
<comment type="caution">
    <text evidence="4">The sequence shown here is derived from an EMBL/GenBank/DDBJ whole genome shotgun (WGS) entry which is preliminary data.</text>
</comment>
<evidence type="ECO:0000256" key="1">
    <source>
        <dbReference type="ARBA" id="ARBA00022801"/>
    </source>
</evidence>
<protein>
    <submittedName>
        <fullName evidence="4">SpoIIE family protein phosphatase</fullName>
    </submittedName>
</protein>
<dbReference type="InterPro" id="IPR029016">
    <property type="entry name" value="GAF-like_dom_sf"/>
</dbReference>
<feature type="region of interest" description="Disordered" evidence="2">
    <location>
        <begin position="15"/>
        <end position="51"/>
    </location>
</feature>
<dbReference type="InterPro" id="IPR036457">
    <property type="entry name" value="PPM-type-like_dom_sf"/>
</dbReference>
<dbReference type="InterPro" id="IPR052016">
    <property type="entry name" value="Bact_Sigma-Reg"/>
</dbReference>
<dbReference type="PROSITE" id="PS50112">
    <property type="entry name" value="PAS"/>
    <property type="match status" value="1"/>
</dbReference>
<dbReference type="Pfam" id="PF07228">
    <property type="entry name" value="SpoIIE"/>
    <property type="match status" value="1"/>
</dbReference>
<proteinExistence type="predicted"/>
<dbReference type="SUPFAM" id="SSF81606">
    <property type="entry name" value="PP2C-like"/>
    <property type="match status" value="1"/>
</dbReference>
<evidence type="ECO:0000313" key="4">
    <source>
        <dbReference type="EMBL" id="GAA2262935.1"/>
    </source>
</evidence>
<dbReference type="Proteomes" id="UP001501474">
    <property type="component" value="Unassembled WGS sequence"/>
</dbReference>
<gene>
    <name evidence="4" type="ORF">GCM10010104_70520</name>
</gene>
<dbReference type="Pfam" id="PF13492">
    <property type="entry name" value="GAF_3"/>
    <property type="match status" value="1"/>
</dbReference>
<dbReference type="NCBIfam" id="TIGR00229">
    <property type="entry name" value="sensory_box"/>
    <property type="match status" value="1"/>
</dbReference>
<keyword evidence="5" id="KW-1185">Reference proteome</keyword>
<sequence length="608" mass="65716">MSKWRVESSPVWEYGEGEQAGHAGERDAGRMSREAAMAGPEHTGTVDGPSVPTASLAPAVPLDAIGAGAYIVDEQGFIVAVNAYAEQILGRTAAELIGHDAHDLLHRGPQGQPLPRTQCAMRQAFHAGRTAQGEEDYFAHADGTVLRISWLITPYDIGDHHGGTLVVFHAPDETHVAEPQPEPKAQHLSELARLALLAETTTRLTSTLDVDEALRRLVSLVLPRLADWVVVDLITERDEVWRTVVVHADGETLTHREDLQGPMPPVPEESQMPLSRALRGVASNLAGPQTYQGAPDSGIAVEQRRLFDVTGMHSAAIAPIRSTRAVLGALTLGRGENPAAFTPADLPLIEDIARRAGLALDNARLYQRQRKVAETMQNHLLPQMPSLSGLEMTVRYLPAPDASQVGGDWYDAFPLADASTALAIGDVAGHDLEAAAGMAQVRNMLRAYAWSQHEPPSRIVERLDEAIQHITDVTMATTIFARVEPADDGDWQLSWTNAGHPPPLLISRDGLAHYLTDGHGILLGTQTGTRRPDATVQLPPGSTLVLYTDGLIEAPRRTLDEGLERLRQHAAALAHRPLASFTDQLLRRVRPSGNDDDVAVLAVRVPTG</sequence>
<dbReference type="InterPro" id="IPR001932">
    <property type="entry name" value="PPM-type_phosphatase-like_dom"/>
</dbReference>